<dbReference type="InterPro" id="IPR050267">
    <property type="entry name" value="Anti-sigma-factor_SerPK"/>
</dbReference>
<organism evidence="4 5">
    <name type="scientific">Streptomyces katsurahamanus</name>
    <dbReference type="NCBI Taxonomy" id="2577098"/>
    <lineage>
        <taxon>Bacteria</taxon>
        <taxon>Bacillati</taxon>
        <taxon>Actinomycetota</taxon>
        <taxon>Actinomycetes</taxon>
        <taxon>Kitasatosporales</taxon>
        <taxon>Streptomycetaceae</taxon>
        <taxon>Streptomyces</taxon>
    </lineage>
</organism>
<dbReference type="EMBL" id="VDEQ01000367">
    <property type="protein sequence ID" value="MQS39802.1"/>
    <property type="molecule type" value="Genomic_DNA"/>
</dbReference>
<dbReference type="Pfam" id="PF13581">
    <property type="entry name" value="HATPase_c_2"/>
    <property type="match status" value="1"/>
</dbReference>
<dbReference type="SUPFAM" id="SSF55874">
    <property type="entry name" value="ATPase domain of HSP90 chaperone/DNA topoisomerase II/histidine kinase"/>
    <property type="match status" value="1"/>
</dbReference>
<dbReference type="PANTHER" id="PTHR35526">
    <property type="entry name" value="ANTI-SIGMA-F FACTOR RSBW-RELATED"/>
    <property type="match status" value="1"/>
</dbReference>
<protein>
    <recommendedName>
        <fullName evidence="3">Histidine kinase/HSP90-like ATPase domain-containing protein</fullName>
    </recommendedName>
</protein>
<proteinExistence type="predicted"/>
<sequence>MCQFFRLRGLACRLNRAYSTVVEPEPSRTAMHKSGPPSPKVQPRPVRNPKGTLMSLTATQPDTPTRRHLGDLAPNQPAITPGFDVRLSRTAKPGEPMSGQDRAWPGLMRRAGRAHLWIWRLGELVGTAELLMSELVTNGFQHGQSDTVRVRLWRTDAYVCIEVDSGSGPQRPCPRQAGPDDESGRGLQLVGMLADAWGVSDDGSRIWCLLTVDGA</sequence>
<accession>A0ABW9P2P2</accession>
<evidence type="ECO:0000313" key="5">
    <source>
        <dbReference type="Proteomes" id="UP000460558"/>
    </source>
</evidence>
<keyword evidence="5" id="KW-1185">Reference proteome</keyword>
<dbReference type="InterPro" id="IPR036890">
    <property type="entry name" value="HATPase_C_sf"/>
</dbReference>
<comment type="caution">
    <text evidence="4">The sequence shown here is derived from an EMBL/GenBank/DDBJ whole genome shotgun (WGS) entry which is preliminary data.</text>
</comment>
<dbReference type="Gene3D" id="3.30.565.10">
    <property type="entry name" value="Histidine kinase-like ATPase, C-terminal domain"/>
    <property type="match status" value="1"/>
</dbReference>
<dbReference type="PANTHER" id="PTHR35526:SF3">
    <property type="entry name" value="ANTI-SIGMA-F FACTOR RSBW"/>
    <property type="match status" value="1"/>
</dbReference>
<dbReference type="InterPro" id="IPR003594">
    <property type="entry name" value="HATPase_dom"/>
</dbReference>
<keyword evidence="1" id="KW-0723">Serine/threonine-protein kinase</keyword>
<gene>
    <name evidence="4" type="ORF">FFZ77_30735</name>
</gene>
<dbReference type="CDD" id="cd16936">
    <property type="entry name" value="HATPase_RsbW-like"/>
    <property type="match status" value="1"/>
</dbReference>
<evidence type="ECO:0000259" key="3">
    <source>
        <dbReference type="Pfam" id="PF13581"/>
    </source>
</evidence>
<keyword evidence="1" id="KW-0418">Kinase</keyword>
<dbReference type="Proteomes" id="UP000460558">
    <property type="component" value="Unassembled WGS sequence"/>
</dbReference>
<evidence type="ECO:0000256" key="2">
    <source>
        <dbReference type="SAM" id="MobiDB-lite"/>
    </source>
</evidence>
<evidence type="ECO:0000313" key="4">
    <source>
        <dbReference type="EMBL" id="MQS39802.1"/>
    </source>
</evidence>
<feature type="region of interest" description="Disordered" evidence="2">
    <location>
        <begin position="23"/>
        <end position="82"/>
    </location>
</feature>
<reference evidence="4 5" key="1">
    <citation type="submission" date="2019-06" db="EMBL/GenBank/DDBJ databases">
        <title>Comparative genomics and metabolomics analyses of clavulanic acid producing Streptomyces species provides insight into specialized metabolism and evolution of beta-lactam biosynthetic gene clusters.</title>
        <authorList>
            <person name="Moore M.A."/>
            <person name="Cruz-Morales P."/>
            <person name="Barona Gomez F."/>
            <person name="Kapil T."/>
        </authorList>
    </citation>
    <scope>NUCLEOTIDE SEQUENCE [LARGE SCALE GENOMIC DNA]</scope>
    <source>
        <strain evidence="4 5">T-272</strain>
    </source>
</reference>
<keyword evidence="1" id="KW-0808">Transferase</keyword>
<feature type="compositionally biased region" description="Polar residues" evidence="2">
    <location>
        <begin position="54"/>
        <end position="63"/>
    </location>
</feature>
<name>A0ABW9P2P2_9ACTN</name>
<feature type="domain" description="Histidine kinase/HSP90-like ATPase" evidence="3">
    <location>
        <begin position="124"/>
        <end position="206"/>
    </location>
</feature>
<evidence type="ECO:0000256" key="1">
    <source>
        <dbReference type="ARBA" id="ARBA00022527"/>
    </source>
</evidence>